<evidence type="ECO:0000259" key="2">
    <source>
        <dbReference type="Pfam" id="PF07593"/>
    </source>
</evidence>
<evidence type="ECO:0000256" key="1">
    <source>
        <dbReference type="ARBA" id="ARBA00022729"/>
    </source>
</evidence>
<dbReference type="Proteomes" id="UP001595891">
    <property type="component" value="Unassembled WGS sequence"/>
</dbReference>
<sequence>MTATLGWLRRQLPGIVALVLVTSVFLIARLPSYSAAETENIASKFAFKPLSISLPSGFNQQTIRKVNKDYEHIDAWISSVGAAIAMNDLDGDGLSNDLCLVDTRIDQAVVTPTPGARADRYAPFALNPGTLPMNDHMAPMGCVPGDYNEDGRIDLLVYMWGRTPILYLAKPSATKLSAYAYEPTELVPGANSTNGKYTGPQWNTNAATIADFDGDGHDDIFIGNYFADGPVLDSTVSGGVHMNHSMSQGFNGGEDYFFRWTGATTGDQSKVTYQCLDNVLPKDSSKGWELGAASNDLDGDQLPELYLANDFGPDRMFYNRSTPGHIKLSPVEGVRTPLVPKSKVVGHDSFKGMGLDFGDLNHDGIYDMFVSNITTSWGIEESNFQYMSTAKNQADLRAKLRDGQAPWVDKSGPSGTAWSGWGWDVKMEDFNNAGELSIAQATGFVKGQIDRWPQLQELATANDQLLQNPFWWPNAQAGDDIGGNQTLHFFAKGPTGRYVDLAPKLGLAIPIPTRGIASGDSDGDGLVDFAVARQWGEPVFYQNQSPAAGAFLGLKLTRDATPVAGTLPAAGSPVTGAQITVKLPDGRCFIARVDGSSGHSGRRTTDVHIGLGQNVTGPVQTHIQWRDRTGQVHDQDLSLTTGWHSLVLGQQAKEK</sequence>
<dbReference type="InterPro" id="IPR013517">
    <property type="entry name" value="FG-GAP"/>
</dbReference>
<dbReference type="PANTHER" id="PTHR16026:SF0">
    <property type="entry name" value="CARTILAGE ACIDIC PROTEIN 1"/>
    <property type="match status" value="1"/>
</dbReference>
<evidence type="ECO:0000313" key="4">
    <source>
        <dbReference type="Proteomes" id="UP001595891"/>
    </source>
</evidence>
<reference evidence="4" key="1">
    <citation type="journal article" date="2019" name="Int. J. Syst. Evol. Microbiol.">
        <title>The Global Catalogue of Microorganisms (GCM) 10K type strain sequencing project: providing services to taxonomists for standard genome sequencing and annotation.</title>
        <authorList>
            <consortium name="The Broad Institute Genomics Platform"/>
            <consortium name="The Broad Institute Genome Sequencing Center for Infectious Disease"/>
            <person name="Wu L."/>
            <person name="Ma J."/>
        </authorList>
    </citation>
    <scope>NUCLEOTIDE SEQUENCE [LARGE SCALE GENOMIC DNA]</scope>
    <source>
        <strain evidence="4">CCUG 49560</strain>
    </source>
</reference>
<dbReference type="Pfam" id="PF13517">
    <property type="entry name" value="FG-GAP_3"/>
    <property type="match status" value="1"/>
</dbReference>
<name>A0ABV9ED11_9ACTN</name>
<dbReference type="InterPro" id="IPR011519">
    <property type="entry name" value="UnbV_ASPIC"/>
</dbReference>
<feature type="domain" description="ASPIC/UnbV" evidence="2">
    <location>
        <begin position="576"/>
        <end position="633"/>
    </location>
</feature>
<dbReference type="EMBL" id="JBHSFN010000006">
    <property type="protein sequence ID" value="MFC4586693.1"/>
    <property type="molecule type" value="Genomic_DNA"/>
</dbReference>
<dbReference type="SUPFAM" id="SSF69318">
    <property type="entry name" value="Integrin alpha N-terminal domain"/>
    <property type="match status" value="1"/>
</dbReference>
<dbReference type="RefSeq" id="WP_262842413.1">
    <property type="nucleotide sequence ID" value="NZ_JANZYP010000011.1"/>
</dbReference>
<protein>
    <submittedName>
        <fullName evidence="3">CRTAC1 family protein</fullName>
    </submittedName>
</protein>
<dbReference type="Pfam" id="PF07593">
    <property type="entry name" value="UnbV_ASPIC"/>
    <property type="match status" value="1"/>
</dbReference>
<accession>A0ABV9ED11</accession>
<keyword evidence="1" id="KW-0732">Signal</keyword>
<dbReference type="Gene3D" id="2.130.10.130">
    <property type="entry name" value="Integrin alpha, N-terminal"/>
    <property type="match status" value="1"/>
</dbReference>
<dbReference type="InterPro" id="IPR028994">
    <property type="entry name" value="Integrin_alpha_N"/>
</dbReference>
<evidence type="ECO:0000313" key="3">
    <source>
        <dbReference type="EMBL" id="MFC4586693.1"/>
    </source>
</evidence>
<keyword evidence="4" id="KW-1185">Reference proteome</keyword>
<organism evidence="3 4">
    <name type="scientific">Sphaerisporangium corydalis</name>
    <dbReference type="NCBI Taxonomy" id="1441875"/>
    <lineage>
        <taxon>Bacteria</taxon>
        <taxon>Bacillati</taxon>
        <taxon>Actinomycetota</taxon>
        <taxon>Actinomycetes</taxon>
        <taxon>Streptosporangiales</taxon>
        <taxon>Streptosporangiaceae</taxon>
        <taxon>Sphaerisporangium</taxon>
    </lineage>
</organism>
<proteinExistence type="predicted"/>
<gene>
    <name evidence="3" type="ORF">ACFO8L_11445</name>
</gene>
<dbReference type="PANTHER" id="PTHR16026">
    <property type="entry name" value="CARTILAGE ACIDIC PROTEIN 1"/>
    <property type="match status" value="1"/>
</dbReference>
<dbReference type="InterPro" id="IPR027039">
    <property type="entry name" value="Crtac1"/>
</dbReference>
<comment type="caution">
    <text evidence="3">The sequence shown here is derived from an EMBL/GenBank/DDBJ whole genome shotgun (WGS) entry which is preliminary data.</text>
</comment>